<evidence type="ECO:0000256" key="7">
    <source>
        <dbReference type="ARBA" id="ARBA00023242"/>
    </source>
</evidence>
<keyword evidence="6" id="KW-0804">Transcription</keyword>
<feature type="non-terminal residue" evidence="10">
    <location>
        <position position="171"/>
    </location>
</feature>
<evidence type="ECO:0000256" key="2">
    <source>
        <dbReference type="ARBA" id="ARBA00022723"/>
    </source>
</evidence>
<dbReference type="InterPro" id="IPR052035">
    <property type="entry name" value="ZnF_BED_domain_contain"/>
</dbReference>
<accession>A0AAN5D2N7</accession>
<keyword evidence="2" id="KW-0479">Metal-binding</keyword>
<evidence type="ECO:0000256" key="3">
    <source>
        <dbReference type="ARBA" id="ARBA00022771"/>
    </source>
</evidence>
<dbReference type="PANTHER" id="PTHR46481:SF10">
    <property type="entry name" value="ZINC FINGER BED DOMAIN-CONTAINING PROTEIN 39"/>
    <property type="match status" value="1"/>
</dbReference>
<evidence type="ECO:0000256" key="6">
    <source>
        <dbReference type="ARBA" id="ARBA00023163"/>
    </source>
</evidence>
<evidence type="ECO:0000313" key="11">
    <source>
        <dbReference type="Proteomes" id="UP001328107"/>
    </source>
</evidence>
<dbReference type="InterPro" id="IPR036236">
    <property type="entry name" value="Znf_C2H2_sf"/>
</dbReference>
<keyword evidence="5" id="KW-0805">Transcription regulation</keyword>
<reference evidence="11" key="1">
    <citation type="submission" date="2022-10" db="EMBL/GenBank/DDBJ databases">
        <title>Genome assembly of Pristionchus species.</title>
        <authorList>
            <person name="Yoshida K."/>
            <person name="Sommer R.J."/>
        </authorList>
    </citation>
    <scope>NUCLEOTIDE SEQUENCE [LARGE SCALE GENOMIC DNA]</scope>
    <source>
        <strain evidence="11">RS5460</strain>
    </source>
</reference>
<keyword evidence="3 8" id="KW-0863">Zinc-finger</keyword>
<dbReference type="PROSITE" id="PS50808">
    <property type="entry name" value="ZF_BED"/>
    <property type="match status" value="1"/>
</dbReference>
<evidence type="ECO:0000256" key="1">
    <source>
        <dbReference type="ARBA" id="ARBA00004123"/>
    </source>
</evidence>
<organism evidence="10 11">
    <name type="scientific">Pristionchus mayeri</name>
    <dbReference type="NCBI Taxonomy" id="1317129"/>
    <lineage>
        <taxon>Eukaryota</taxon>
        <taxon>Metazoa</taxon>
        <taxon>Ecdysozoa</taxon>
        <taxon>Nematoda</taxon>
        <taxon>Chromadorea</taxon>
        <taxon>Rhabditida</taxon>
        <taxon>Rhabditina</taxon>
        <taxon>Diplogasteromorpha</taxon>
        <taxon>Diplogasteroidea</taxon>
        <taxon>Neodiplogasteridae</taxon>
        <taxon>Pristionchus</taxon>
    </lineage>
</organism>
<keyword evidence="7" id="KW-0539">Nucleus</keyword>
<dbReference type="SUPFAM" id="SSF57667">
    <property type="entry name" value="beta-beta-alpha zinc fingers"/>
    <property type="match status" value="1"/>
</dbReference>
<dbReference type="AlphaFoldDB" id="A0AAN5D2N7"/>
<dbReference type="GO" id="GO:0009791">
    <property type="term" value="P:post-embryonic development"/>
    <property type="evidence" value="ECO:0007669"/>
    <property type="project" value="UniProtKB-ARBA"/>
</dbReference>
<dbReference type="GO" id="GO:0003677">
    <property type="term" value="F:DNA binding"/>
    <property type="evidence" value="ECO:0007669"/>
    <property type="project" value="InterPro"/>
</dbReference>
<dbReference type="EMBL" id="BTRK01000005">
    <property type="protein sequence ID" value="GMR54622.1"/>
    <property type="molecule type" value="Genomic_DNA"/>
</dbReference>
<feature type="domain" description="BED-type" evidence="9">
    <location>
        <begin position="1"/>
        <end position="50"/>
    </location>
</feature>
<dbReference type="Pfam" id="PF02892">
    <property type="entry name" value="zf-BED"/>
    <property type="match status" value="1"/>
</dbReference>
<evidence type="ECO:0000256" key="5">
    <source>
        <dbReference type="ARBA" id="ARBA00023015"/>
    </source>
</evidence>
<sequence length="171" mass="19517">SSIWDHFDKGSTAEKAQCKQCPTTYSIKNGSTSNLWRHMENKHPEALAASQETFDQFCEKIIRLIAADNSAFRIVERQEFRDIFPSHTRMPTRYHLSKVVMPKMVDTLRQTIRQRLSGKRVTLCVDQWTSRGGRVTLSCFNAHYINIKELALKSLPIPATSVSAERVFSAA</sequence>
<evidence type="ECO:0000256" key="8">
    <source>
        <dbReference type="PROSITE-ProRule" id="PRU00027"/>
    </source>
</evidence>
<evidence type="ECO:0000256" key="4">
    <source>
        <dbReference type="ARBA" id="ARBA00022833"/>
    </source>
</evidence>
<evidence type="ECO:0000313" key="10">
    <source>
        <dbReference type="EMBL" id="GMR54622.1"/>
    </source>
</evidence>
<dbReference type="InterPro" id="IPR003656">
    <property type="entry name" value="Znf_BED"/>
</dbReference>
<proteinExistence type="predicted"/>
<protein>
    <recommendedName>
        <fullName evidence="9">BED-type domain-containing protein</fullName>
    </recommendedName>
</protein>
<evidence type="ECO:0000259" key="9">
    <source>
        <dbReference type="PROSITE" id="PS50808"/>
    </source>
</evidence>
<name>A0AAN5D2N7_9BILA</name>
<dbReference type="GO" id="GO:0008270">
    <property type="term" value="F:zinc ion binding"/>
    <property type="evidence" value="ECO:0007669"/>
    <property type="project" value="UniProtKB-KW"/>
</dbReference>
<dbReference type="GO" id="GO:0005634">
    <property type="term" value="C:nucleus"/>
    <property type="evidence" value="ECO:0007669"/>
    <property type="project" value="UniProtKB-SubCell"/>
</dbReference>
<keyword evidence="11" id="KW-1185">Reference proteome</keyword>
<dbReference type="SMART" id="SM00614">
    <property type="entry name" value="ZnF_BED"/>
    <property type="match status" value="1"/>
</dbReference>
<dbReference type="Proteomes" id="UP001328107">
    <property type="component" value="Unassembled WGS sequence"/>
</dbReference>
<keyword evidence="4" id="KW-0862">Zinc</keyword>
<comment type="subcellular location">
    <subcellularLocation>
        <location evidence="1">Nucleus</location>
    </subcellularLocation>
</comment>
<feature type="non-terminal residue" evidence="10">
    <location>
        <position position="1"/>
    </location>
</feature>
<dbReference type="PANTHER" id="PTHR46481">
    <property type="entry name" value="ZINC FINGER BED DOMAIN-CONTAINING PROTEIN 4"/>
    <property type="match status" value="1"/>
</dbReference>
<comment type="caution">
    <text evidence="10">The sequence shown here is derived from an EMBL/GenBank/DDBJ whole genome shotgun (WGS) entry which is preliminary data.</text>
</comment>
<gene>
    <name evidence="10" type="ORF">PMAYCL1PPCAC_24817</name>
</gene>